<evidence type="ECO:0000313" key="2">
    <source>
        <dbReference type="EMBL" id="QHT12164.1"/>
    </source>
</evidence>
<name>A0A6C0D7Q2_9ZZZZ</name>
<reference evidence="2" key="1">
    <citation type="journal article" date="2020" name="Nature">
        <title>Giant virus diversity and host interactions through global metagenomics.</title>
        <authorList>
            <person name="Schulz F."/>
            <person name="Roux S."/>
            <person name="Paez-Espino D."/>
            <person name="Jungbluth S."/>
            <person name="Walsh D.A."/>
            <person name="Denef V.J."/>
            <person name="McMahon K.D."/>
            <person name="Konstantinidis K.T."/>
            <person name="Eloe-Fadrosh E.A."/>
            <person name="Kyrpides N.C."/>
            <person name="Woyke T."/>
        </authorList>
    </citation>
    <scope>NUCLEOTIDE SEQUENCE</scope>
    <source>
        <strain evidence="2">GVMAG-M-3300023174-129</strain>
    </source>
</reference>
<dbReference type="AlphaFoldDB" id="A0A6C0D7Q2"/>
<proteinExistence type="predicted"/>
<protein>
    <submittedName>
        <fullName evidence="2">Uncharacterized protein</fullName>
    </submittedName>
</protein>
<sequence>MNPIQRMYTDKESIGTNFLNNEKVGKSSGQQVLLPQQTPPPPRGPRLRKEKVTTILCNSRERNVVSYPNTNMFRWRLRRDLKDITSIRLIGGSLPANLYNINNGWNKFTFFENLSTYTITLNSGYYDATSLAVEVKRALNNSGLSNVYDVTYSSTTLKLTIKRVSGTYNFSILFQSGVYVDNFDDYYGAVDNLSNDYLSEIKSPARILGFITQDYSDSSGTITAPNSVDTAWFLNKLFLHINTETDKEFNRIEIARGPHDPYTIIYLDDVKDGVKFLNKETDYPILEFNPAPLSRLSLLEISIRDEFYKLLDLQNKEFTLLLEITYLE</sequence>
<feature type="region of interest" description="Disordered" evidence="1">
    <location>
        <begin position="26"/>
        <end position="47"/>
    </location>
</feature>
<evidence type="ECO:0000256" key="1">
    <source>
        <dbReference type="SAM" id="MobiDB-lite"/>
    </source>
</evidence>
<organism evidence="2">
    <name type="scientific">viral metagenome</name>
    <dbReference type="NCBI Taxonomy" id="1070528"/>
    <lineage>
        <taxon>unclassified sequences</taxon>
        <taxon>metagenomes</taxon>
        <taxon>organismal metagenomes</taxon>
    </lineage>
</organism>
<accession>A0A6C0D7Q2</accession>
<dbReference type="EMBL" id="MN739542">
    <property type="protein sequence ID" value="QHT12164.1"/>
    <property type="molecule type" value="Genomic_DNA"/>
</dbReference>